<evidence type="ECO:0000256" key="2">
    <source>
        <dbReference type="SAM" id="Phobius"/>
    </source>
</evidence>
<dbReference type="InterPro" id="IPR050327">
    <property type="entry name" value="Proton-linked_MCT"/>
</dbReference>
<feature type="transmembrane region" description="Helical" evidence="2">
    <location>
        <begin position="88"/>
        <end position="107"/>
    </location>
</feature>
<dbReference type="PANTHER" id="PTHR11360:SF251">
    <property type="entry name" value="MAJOR FACILITATOR SUPERFAMILY (MFS) PROFILE DOMAIN-CONTAINING PROTEIN"/>
    <property type="match status" value="1"/>
</dbReference>
<dbReference type="Proteomes" id="UP001374579">
    <property type="component" value="Unassembled WGS sequence"/>
</dbReference>
<feature type="transmembrane region" description="Helical" evidence="2">
    <location>
        <begin position="302"/>
        <end position="320"/>
    </location>
</feature>
<feature type="transmembrane region" description="Helical" evidence="2">
    <location>
        <begin position="423"/>
        <end position="442"/>
    </location>
</feature>
<evidence type="ECO:0008006" key="5">
    <source>
        <dbReference type="Google" id="ProtNLM"/>
    </source>
</evidence>
<dbReference type="GO" id="GO:0022857">
    <property type="term" value="F:transmembrane transporter activity"/>
    <property type="evidence" value="ECO:0007669"/>
    <property type="project" value="InterPro"/>
</dbReference>
<feature type="transmembrane region" description="Helical" evidence="2">
    <location>
        <begin position="202"/>
        <end position="221"/>
    </location>
</feature>
<dbReference type="Pfam" id="PF07690">
    <property type="entry name" value="MFS_1"/>
    <property type="match status" value="1"/>
</dbReference>
<feature type="compositionally biased region" description="Basic and acidic residues" evidence="1">
    <location>
        <begin position="562"/>
        <end position="588"/>
    </location>
</feature>
<dbReference type="PANTHER" id="PTHR11360">
    <property type="entry name" value="MONOCARBOXYLATE TRANSPORTER"/>
    <property type="match status" value="1"/>
</dbReference>
<dbReference type="Gene3D" id="1.20.1250.20">
    <property type="entry name" value="MFS general substrate transporter like domains"/>
    <property type="match status" value="2"/>
</dbReference>
<feature type="transmembrane region" description="Helical" evidence="2">
    <location>
        <begin position="358"/>
        <end position="381"/>
    </location>
</feature>
<keyword evidence="2" id="KW-0812">Transmembrane</keyword>
<evidence type="ECO:0000313" key="4">
    <source>
        <dbReference type="Proteomes" id="UP001374579"/>
    </source>
</evidence>
<evidence type="ECO:0000256" key="1">
    <source>
        <dbReference type="SAM" id="MobiDB-lite"/>
    </source>
</evidence>
<keyword evidence="2" id="KW-0472">Membrane</keyword>
<accession>A0AAN9BKJ0</accession>
<dbReference type="AlphaFoldDB" id="A0AAN9BKJ0"/>
<feature type="transmembrane region" description="Helical" evidence="2">
    <location>
        <begin position="116"/>
        <end position="134"/>
    </location>
</feature>
<reference evidence="3 4" key="1">
    <citation type="submission" date="2024-02" db="EMBL/GenBank/DDBJ databases">
        <title>Chromosome-scale genome assembly of the rough periwinkle Littorina saxatilis.</title>
        <authorList>
            <person name="De Jode A."/>
            <person name="Faria R."/>
            <person name="Formenti G."/>
            <person name="Sims Y."/>
            <person name="Smith T.P."/>
            <person name="Tracey A."/>
            <person name="Wood J.M.D."/>
            <person name="Zagrodzka Z.B."/>
            <person name="Johannesson K."/>
            <person name="Butlin R.K."/>
            <person name="Leder E.H."/>
        </authorList>
    </citation>
    <scope>NUCLEOTIDE SEQUENCE [LARGE SCALE GENOMIC DNA]</scope>
    <source>
        <strain evidence="3">Snail1</strain>
        <tissue evidence="3">Muscle</tissue>
    </source>
</reference>
<keyword evidence="4" id="KW-1185">Reference proteome</keyword>
<gene>
    <name evidence="3" type="ORF">V1264_015829</name>
</gene>
<comment type="caution">
    <text evidence="3">The sequence shown here is derived from an EMBL/GenBank/DDBJ whole genome shotgun (WGS) entry which is preliminary data.</text>
</comment>
<name>A0AAN9BKJ0_9CAEN</name>
<dbReference type="SUPFAM" id="SSF103473">
    <property type="entry name" value="MFS general substrate transporter"/>
    <property type="match status" value="1"/>
</dbReference>
<feature type="transmembrane region" description="Helical" evidence="2">
    <location>
        <begin position="332"/>
        <end position="352"/>
    </location>
</feature>
<dbReference type="InterPro" id="IPR036259">
    <property type="entry name" value="MFS_trans_sf"/>
</dbReference>
<dbReference type="EMBL" id="JBAMIC010000004">
    <property type="protein sequence ID" value="KAK7108026.1"/>
    <property type="molecule type" value="Genomic_DNA"/>
</dbReference>
<sequence length="595" mass="64694">MGKETRTNDNQNGRDAADKLLRNSNRVAAVADPVFNQPDGGWGWVVCFTSMCANGTVFGSINTFGILYVAMLDEFGGQDENIGFKTSWVGSVCTGLTFLTCMVASILSDRIGIRKVAFFGGVLAFIGMVSSAFVEQLMLYYLTYGVLMGVGFALSYAPSLVILGHYFKKRMGLVNGLVTFGSAVFTIGYSLVLPILLKEIGLKHTLLCLSGMIFLLIPYSLTWKPTIVRENNLAALMLSSESVVEHISDCYRWTRKFLNVKIWRNKGYVVWALASGVSLFGYFVPFVHLVKHTKDIFPGSDGNLLPMCISITSGVSRIFFGLASDCKCLSRVHMQQGAFLLLGVTTMCIPFADSFVALVVICLVMGLCDGLFICLLGPIAFDIVGDSGASQALGFLFAMFSIPMTVGPPLAGLSYDYLGSYKIAFHAAGAPPIVGAILMFLIPRHDEHHPPVTEIEEFVGVSCPDIYSSRFNASADPSNKLSAPALAIAENGGPSRTEMITITDPDVYERLTAEGFIPGGAGGHEGQKEEFEMDEVDAEGVDETRMFLDKTSRGSNNVIAVKEARRESAKGEDQGEEKQEKWKDVKTEETDELVT</sequence>
<feature type="transmembrane region" description="Helical" evidence="2">
    <location>
        <begin position="173"/>
        <end position="196"/>
    </location>
</feature>
<feature type="region of interest" description="Disordered" evidence="1">
    <location>
        <begin position="557"/>
        <end position="595"/>
    </location>
</feature>
<feature type="transmembrane region" description="Helical" evidence="2">
    <location>
        <begin position="393"/>
        <end position="411"/>
    </location>
</feature>
<evidence type="ECO:0000313" key="3">
    <source>
        <dbReference type="EMBL" id="KAK7108026.1"/>
    </source>
</evidence>
<proteinExistence type="predicted"/>
<feature type="transmembrane region" description="Helical" evidence="2">
    <location>
        <begin position="140"/>
        <end position="161"/>
    </location>
</feature>
<keyword evidence="2" id="KW-1133">Transmembrane helix</keyword>
<protein>
    <recommendedName>
        <fullName evidence="5">Monocarboxylate transporter 10</fullName>
    </recommendedName>
</protein>
<feature type="transmembrane region" description="Helical" evidence="2">
    <location>
        <begin position="268"/>
        <end position="290"/>
    </location>
</feature>
<dbReference type="InterPro" id="IPR011701">
    <property type="entry name" value="MFS"/>
</dbReference>
<organism evidence="3 4">
    <name type="scientific">Littorina saxatilis</name>
    <dbReference type="NCBI Taxonomy" id="31220"/>
    <lineage>
        <taxon>Eukaryota</taxon>
        <taxon>Metazoa</taxon>
        <taxon>Spiralia</taxon>
        <taxon>Lophotrochozoa</taxon>
        <taxon>Mollusca</taxon>
        <taxon>Gastropoda</taxon>
        <taxon>Caenogastropoda</taxon>
        <taxon>Littorinimorpha</taxon>
        <taxon>Littorinoidea</taxon>
        <taxon>Littorinidae</taxon>
        <taxon>Littorina</taxon>
    </lineage>
</organism>
<feature type="transmembrane region" description="Helical" evidence="2">
    <location>
        <begin position="42"/>
        <end position="68"/>
    </location>
</feature>